<evidence type="ECO:0000313" key="1">
    <source>
        <dbReference type="EMBL" id="MCJ8738230.1"/>
    </source>
</evidence>
<dbReference type="Proteomes" id="UP000830395">
    <property type="component" value="Chromosome 12"/>
</dbReference>
<protein>
    <submittedName>
        <fullName evidence="1">Uncharacterized protein</fullName>
    </submittedName>
</protein>
<gene>
    <name evidence="1" type="ORF">PDJAM_G00033140</name>
</gene>
<sequence>MSCLEKQHVSQKASMQHPSNLDSFMDETDREVMSLTDRAFKSLCIGDEAIYNDSELLPSPVDCHKPLAEEIPKKPRENSALDVKKHGAHRPNGMYNTPWQMNKNKSKVSSLFAAFAAKKNSDTKMTNGDSWDKSALLSIQTELSEFSSDYQNHHMDEHIDQIKSHRHRKPSEKGTVNKSIQDIYNSSGKSSKNQHSKSTKLRKLNSKNFFLHSEFSPFQSWGDLNRFGLENMEMFPCNSPAGLYDSPLYRELNNSNRLHVPQPNKRETSQSTSPLEPQHKFKTDLSQFTAQTLKTVPPVSEKDSELKLLKLPDIQIDTLQPQVLQTSSGSFQRCQSEGDLYAPWRRSRSRSKGVVQPLISSPGCKRSNTGEEGAIQNKKEVRTVEEATCLIPTPFSISQLLTPVIPSRQGTGTSEILQSVHSPVALDIPALHETEIRPSPEIKREGYKSKAPSLLFNLKDNRKRVKATYSPPKFKGIDAADQNKLSPLIEQDVSKNVLESPEITDSKTISTVQKTIKYPMSPATADIQSSQSSGHINSTLPDDFLGLSLLQAGNRGSPIKPLKSKKNPLAKATYPSLYLYRKSSPVELNTKTMPVDVPGSHSIVNKSAEQKLSKEHLPEKDSKELQRKCHLTKPEINNANHEYTHLNVGTADKVLTEKTDAVAPKEKYFPTVLKKHNPQQDAPTISRSRSQEKLNTGGICKAEERPFRYNECHRKETKPKHLFSARQNNYIKNQRYVNVDKNYDDGDECEYWQENVISAGRDELRKRELDVDVHKDKGKVQENMDGPLIKESVTNDAFTKNNYSVPLKNDLGICTEKGASKNAFSMKGNTSAKIALFTLKEQPSNTVPGSKKKNIVKDKYELATMALEKRNNEREQRKKQSDRQNGEDLPTKRDHNQEHMLASGQKETSGSVIPDRRGQKAISDFTPTSQNVQRKSDIDTNHGECHVPEVKLAEPYKQEGAAKHSPSRLIYSDRDRSDRHSQQGDTSNIKSMANITELKDTVCMPKNISLGQESSVVQDYIDNKLVSVGEDESSIQKKMSSYKSEAPPRGERANSQSEDRAINERQRKEDLGSVERSVNHDECLSTEIQKSNLPKDKGPVIGHVSSLMEKFNREQVVPSLNVHEYLHQGDGLMVHPRKDLLKQKAISPKDIMGLTEVEGILTEHNTEREAYSDSKEIPDNDSKLAMGNEENLGGEIADKQAIQTGYKDVTRNEEDKKDVTKPENESASDVLRKTGNQTKSKCHGESSVKEYLTDHFGNSDEPDDESEKTPTLNLLNADNAPMDRITLYDILNQAEPSSLIDVKPLEQGNLPSKLSEDSSFSHKTEDLSSLNYGEERKCENLDTIDSCSNSNPESKLHNSDMAVPPPQYVEKGGWVRCLIDSAHNLTPTCQSNASSPTLGKPALFKVKDNTFSASPVTKTVRPVLHKTVAGVTQPWSPRESLSGSERGEEDPDIFKDIVDVQCLPSTPVRITQPIQSSVQVVPHPSSQSTTVRERKGLMDTSTVPEEEGWQLAKTSVSEGIESWEMSAEDTVEELAFNTAPTDSIEGSKAPSDRSESACSGIENQLQGKPPVVPPKTEKALRRAMKLTTKRIQKAEAKSKTERGRSSEKGSCQKRERRHQSSDKVLSDRSHQREHSIDRGSSNQSTGESSSERSLAKSHTSERHATHHSKPNSHRKEKDTGRKLQHGCQSSLINMDGDTKSCVAEKQKENQSQHKNQFDTQNINVDCERLGRTSEKYLPHKVYRRTHSLDRFSSGKHEHRLLSAEDPVSKTNTEALKELATAQTAPLRRNSIEHTYGSPTNNIVPQSFPMTQRKLLQDLDSGQYFVVDMPVQVKTKTFFDPETGSYVQLPVQSLEGSVPRAQSVEVVNAPPLMLYHGFVPVPVSSLP</sequence>
<organism evidence="1 2">
    <name type="scientific">Pangasius djambal</name>
    <dbReference type="NCBI Taxonomy" id="1691987"/>
    <lineage>
        <taxon>Eukaryota</taxon>
        <taxon>Metazoa</taxon>
        <taxon>Chordata</taxon>
        <taxon>Craniata</taxon>
        <taxon>Vertebrata</taxon>
        <taxon>Euteleostomi</taxon>
        <taxon>Actinopterygii</taxon>
        <taxon>Neopterygii</taxon>
        <taxon>Teleostei</taxon>
        <taxon>Ostariophysi</taxon>
        <taxon>Siluriformes</taxon>
        <taxon>Pangasiidae</taxon>
        <taxon>Pangasius</taxon>
    </lineage>
</organism>
<dbReference type="EMBL" id="CM040986">
    <property type="protein sequence ID" value="MCJ8738230.1"/>
    <property type="molecule type" value="Genomic_DNA"/>
</dbReference>
<evidence type="ECO:0000313" key="2">
    <source>
        <dbReference type="Proteomes" id="UP000830395"/>
    </source>
</evidence>
<reference evidence="1" key="1">
    <citation type="submission" date="2020-02" db="EMBL/GenBank/DDBJ databases">
        <title>Genome sequencing of the panga catfish, Pangasius djambal.</title>
        <authorList>
            <person name="Wen M."/>
            <person name="Zahm M."/>
            <person name="Roques C."/>
            <person name="Cabau C."/>
            <person name="Klopp C."/>
            <person name="Donnadieu C."/>
            <person name="Jouanno E."/>
            <person name="Avarre J.-C."/>
            <person name="Campet M."/>
            <person name="Ha T."/>
            <person name="Dugue R."/>
            <person name="Lampietro C."/>
            <person name="Louis A."/>
            <person name="Herpin A."/>
            <person name="Echchiki A."/>
            <person name="Berthelot C."/>
            <person name="Parey E."/>
            <person name="Roest-Crollius H."/>
            <person name="Braasch I."/>
            <person name="Postlethwait J.H."/>
            <person name="Bobe J."/>
            <person name="Montfort J."/>
            <person name="Bouchez O."/>
            <person name="Begum T."/>
            <person name="Schartl M."/>
            <person name="Gustiano R."/>
            <person name="Guiguen Y."/>
        </authorList>
    </citation>
    <scope>NUCLEOTIDE SEQUENCE</scope>
    <source>
        <strain evidence="1">Pdj_M5554</strain>
    </source>
</reference>
<comment type="caution">
    <text evidence="1">The sequence shown here is derived from an EMBL/GenBank/DDBJ whole genome shotgun (WGS) entry which is preliminary data.</text>
</comment>
<keyword evidence="2" id="KW-1185">Reference proteome</keyword>
<proteinExistence type="predicted"/>
<name>A0ACC5YRY0_9TELE</name>
<accession>A0ACC5YRY0</accession>